<keyword evidence="1 3" id="KW-0808">Transferase</keyword>
<dbReference type="PANTHER" id="PTHR42691">
    <property type="entry name" value="ASPARTATE AMINOTRANSFERASE YHDR-RELATED"/>
    <property type="match status" value="1"/>
</dbReference>
<dbReference type="SUPFAM" id="SSF53383">
    <property type="entry name" value="PLP-dependent transferases"/>
    <property type="match status" value="1"/>
</dbReference>
<dbReference type="Pfam" id="PF00155">
    <property type="entry name" value="Aminotran_1_2"/>
    <property type="match status" value="1"/>
</dbReference>
<reference evidence="3 4" key="1">
    <citation type="submission" date="2007-10" db="EMBL/GenBank/DDBJ databases">
        <title>Complete sequence of Desulfococcus oleovorans Hxd3.</title>
        <authorList>
            <consortium name="US DOE Joint Genome Institute"/>
            <person name="Copeland A."/>
            <person name="Lucas S."/>
            <person name="Lapidus A."/>
            <person name="Barry K."/>
            <person name="Glavina del Rio T."/>
            <person name="Dalin E."/>
            <person name="Tice H."/>
            <person name="Pitluck S."/>
            <person name="Kiss H."/>
            <person name="Brettin T."/>
            <person name="Bruce D."/>
            <person name="Detter J.C."/>
            <person name="Han C."/>
            <person name="Schmutz J."/>
            <person name="Larimer F."/>
            <person name="Land M."/>
            <person name="Hauser L."/>
            <person name="Kyrpides N."/>
            <person name="Kim E."/>
            <person name="Wawrik B."/>
            <person name="Richardson P."/>
        </authorList>
    </citation>
    <scope>NUCLEOTIDE SEQUENCE [LARGE SCALE GENOMIC DNA]</scope>
    <source>
        <strain evidence="4">DSM 6200 / JCM 39069 / Hxd3</strain>
    </source>
</reference>
<dbReference type="HOGENOM" id="CLU_017584_4_3_7"/>
<dbReference type="InterPro" id="IPR004838">
    <property type="entry name" value="NHTrfase_class1_PyrdxlP-BS"/>
</dbReference>
<dbReference type="InterPro" id="IPR015421">
    <property type="entry name" value="PyrdxlP-dep_Trfase_major"/>
</dbReference>
<evidence type="ECO:0000256" key="1">
    <source>
        <dbReference type="RuleBase" id="RU000481"/>
    </source>
</evidence>
<dbReference type="InterPro" id="IPR015424">
    <property type="entry name" value="PyrdxlP-dep_Trfase"/>
</dbReference>
<evidence type="ECO:0000313" key="3">
    <source>
        <dbReference type="EMBL" id="ABW65891.1"/>
    </source>
</evidence>
<dbReference type="eggNOG" id="COG0436">
    <property type="taxonomic scope" value="Bacteria"/>
</dbReference>
<dbReference type="PANTHER" id="PTHR42691:SF1">
    <property type="entry name" value="ASPARTATE AMINOTRANSFERASE YHDR-RELATED"/>
    <property type="match status" value="1"/>
</dbReference>
<dbReference type="KEGG" id="dol:Dole_0081"/>
<dbReference type="CDD" id="cd00609">
    <property type="entry name" value="AAT_like"/>
    <property type="match status" value="1"/>
</dbReference>
<dbReference type="OrthoDB" id="9804474at2"/>
<dbReference type="AlphaFoldDB" id="A8ZRX4"/>
<comment type="cofactor">
    <cofactor evidence="1">
        <name>pyridoxal 5'-phosphate</name>
        <dbReference type="ChEBI" id="CHEBI:597326"/>
    </cofactor>
</comment>
<name>A8ZRX4_DESOH</name>
<feature type="domain" description="Aminotransferase class I/classII large" evidence="2">
    <location>
        <begin position="35"/>
        <end position="381"/>
    </location>
</feature>
<dbReference type="PROSITE" id="PS00105">
    <property type="entry name" value="AA_TRANSFER_CLASS_1"/>
    <property type="match status" value="1"/>
</dbReference>
<evidence type="ECO:0000313" key="4">
    <source>
        <dbReference type="Proteomes" id="UP000008561"/>
    </source>
</evidence>
<dbReference type="RefSeq" id="WP_012173510.1">
    <property type="nucleotide sequence ID" value="NC_009943.1"/>
</dbReference>
<dbReference type="EMBL" id="CP000859">
    <property type="protein sequence ID" value="ABW65891.1"/>
    <property type="molecule type" value="Genomic_DNA"/>
</dbReference>
<protein>
    <recommendedName>
        <fullName evidence="1">Aminotransferase</fullName>
        <ecNumber evidence="1">2.6.1.-</ecNumber>
    </recommendedName>
</protein>
<evidence type="ECO:0000259" key="2">
    <source>
        <dbReference type="Pfam" id="PF00155"/>
    </source>
</evidence>
<organism evidence="3 4">
    <name type="scientific">Desulfosudis oleivorans (strain DSM 6200 / JCM 39069 / Hxd3)</name>
    <name type="common">Desulfococcus oleovorans</name>
    <dbReference type="NCBI Taxonomy" id="96561"/>
    <lineage>
        <taxon>Bacteria</taxon>
        <taxon>Pseudomonadati</taxon>
        <taxon>Thermodesulfobacteriota</taxon>
        <taxon>Desulfobacteria</taxon>
        <taxon>Desulfobacterales</taxon>
        <taxon>Desulfosudaceae</taxon>
        <taxon>Desulfosudis</taxon>
    </lineage>
</organism>
<dbReference type="GO" id="GO:0008483">
    <property type="term" value="F:transaminase activity"/>
    <property type="evidence" value="ECO:0007669"/>
    <property type="project" value="UniProtKB-KW"/>
</dbReference>
<keyword evidence="1 3" id="KW-0032">Aminotransferase</keyword>
<dbReference type="Gene3D" id="3.90.1150.10">
    <property type="entry name" value="Aspartate Aminotransferase, domain 1"/>
    <property type="match status" value="1"/>
</dbReference>
<proteinExistence type="inferred from homology"/>
<dbReference type="GO" id="GO:0030170">
    <property type="term" value="F:pyridoxal phosphate binding"/>
    <property type="evidence" value="ECO:0007669"/>
    <property type="project" value="InterPro"/>
</dbReference>
<dbReference type="NCBIfam" id="NF005305">
    <property type="entry name" value="PRK06836.1"/>
    <property type="match status" value="1"/>
</dbReference>
<dbReference type="STRING" id="96561.Dole_0081"/>
<dbReference type="InterPro" id="IPR004839">
    <property type="entry name" value="Aminotransferase_I/II_large"/>
</dbReference>
<gene>
    <name evidence="3" type="ordered locus">Dole_0081</name>
</gene>
<accession>A8ZRX4</accession>
<dbReference type="EC" id="2.6.1.-" evidence="1"/>
<comment type="similarity">
    <text evidence="1">Belongs to the class-I pyridoxal-phosphate-dependent aminotransferase family.</text>
</comment>
<dbReference type="Gene3D" id="3.40.640.10">
    <property type="entry name" value="Type I PLP-dependent aspartate aminotransferase-like (Major domain)"/>
    <property type="match status" value="1"/>
</dbReference>
<keyword evidence="4" id="KW-1185">Reference proteome</keyword>
<sequence>MPISKNVKACLSASSWIRKMFEEGARLRAAHGASNVFDFSLGNPNVPPPERFKKVLADVSAGPDTGHGYMPNAGYPETRQAVADQVSMEQQAEVSADGVLMTCGAAGGLNVILKAILDPGDIVVGLAPFFVEYRFYTENHGGCFKTVQTGAEFDIDLAALEQAMDKKTRAVIINSPNNPTGAVYSAQTLEHLGSLLSEKSREHGRPIYLISDEPYRDIVYDGTVVPPLFPAYENSLVVSSYSKTLSLPGERIGFVAVNPATACRRELVDAMTFANRVLGFVNAPALMQRVITFMQGQHVDIGEYARKRDLLCDLLADAGYDFIKPAGAFYLFPKSPQADDVAFVKILQEQRILAVPGVGFGRPGHFRLAFCVEDDTIKNAAPGFARAMAEARHAG</sequence>
<dbReference type="InterPro" id="IPR015422">
    <property type="entry name" value="PyrdxlP-dep_Trfase_small"/>
</dbReference>
<dbReference type="Proteomes" id="UP000008561">
    <property type="component" value="Chromosome"/>
</dbReference>